<dbReference type="Proteomes" id="UP000509579">
    <property type="component" value="Chromosome"/>
</dbReference>
<dbReference type="KEGG" id="aant:HUK68_05870"/>
<keyword evidence="1" id="KW-1133">Transmembrane helix</keyword>
<keyword evidence="4" id="KW-1185">Reference proteome</keyword>
<dbReference type="AlphaFoldDB" id="A0A6N1X365"/>
<evidence type="ECO:0000256" key="1">
    <source>
        <dbReference type="SAM" id="Phobius"/>
    </source>
</evidence>
<dbReference type="InterPro" id="IPR038765">
    <property type="entry name" value="Papain-like_cys_pep_sf"/>
</dbReference>
<name>A0A6N1X365_9BURK</name>
<feature type="transmembrane region" description="Helical" evidence="1">
    <location>
        <begin position="60"/>
        <end position="78"/>
    </location>
</feature>
<organism evidence="3 4">
    <name type="scientific">Comamonas antarctica</name>
    <dbReference type="NCBI Taxonomy" id="2743470"/>
    <lineage>
        <taxon>Bacteria</taxon>
        <taxon>Pseudomonadati</taxon>
        <taxon>Pseudomonadota</taxon>
        <taxon>Betaproteobacteria</taxon>
        <taxon>Burkholderiales</taxon>
        <taxon>Comamonadaceae</taxon>
        <taxon>Comamonas</taxon>
    </lineage>
</organism>
<dbReference type="InterPro" id="IPR002931">
    <property type="entry name" value="Transglutaminase-like"/>
</dbReference>
<feature type="transmembrane region" description="Helical" evidence="1">
    <location>
        <begin position="167"/>
        <end position="186"/>
    </location>
</feature>
<protein>
    <submittedName>
        <fullName evidence="3">DUF3488 domain-containing transglutaminase family protein</fullName>
    </submittedName>
</protein>
<dbReference type="EMBL" id="CP054840">
    <property type="protein sequence ID" value="QKV52472.1"/>
    <property type="molecule type" value="Genomic_DNA"/>
</dbReference>
<dbReference type="Pfam" id="PF01841">
    <property type="entry name" value="Transglut_core"/>
    <property type="match status" value="1"/>
</dbReference>
<dbReference type="InterPro" id="IPR021878">
    <property type="entry name" value="TgpA_N"/>
</dbReference>
<dbReference type="SUPFAM" id="SSF54001">
    <property type="entry name" value="Cysteine proteinases"/>
    <property type="match status" value="1"/>
</dbReference>
<keyword evidence="1" id="KW-0812">Transmembrane</keyword>
<dbReference type="Pfam" id="PF11992">
    <property type="entry name" value="TgpA_N"/>
    <property type="match status" value="1"/>
</dbReference>
<evidence type="ECO:0000313" key="4">
    <source>
        <dbReference type="Proteomes" id="UP000509579"/>
    </source>
</evidence>
<dbReference type="PANTHER" id="PTHR42736">
    <property type="entry name" value="PROTEIN-GLUTAMINE GAMMA-GLUTAMYLTRANSFERASE"/>
    <property type="match status" value="1"/>
</dbReference>
<evidence type="ECO:0000259" key="2">
    <source>
        <dbReference type="SMART" id="SM00460"/>
    </source>
</evidence>
<reference evidence="3 4" key="1">
    <citation type="submission" date="2020-06" db="EMBL/GenBank/DDBJ databases">
        <title>Acidovorax antarctica sp. nov., isolated from Corinth ice sheet soil, Antarctic Fields Peninsula.</title>
        <authorList>
            <person name="Xu Q."/>
            <person name="Peng F."/>
        </authorList>
    </citation>
    <scope>NUCLEOTIDE SEQUENCE [LARGE SCALE GENOMIC DNA]</scope>
    <source>
        <strain evidence="3 4">16-35-5</strain>
    </source>
</reference>
<dbReference type="SMART" id="SM00460">
    <property type="entry name" value="TGc"/>
    <property type="match status" value="1"/>
</dbReference>
<accession>A0A6N1X365</accession>
<proteinExistence type="predicted"/>
<evidence type="ECO:0000313" key="3">
    <source>
        <dbReference type="EMBL" id="QKV52472.1"/>
    </source>
</evidence>
<dbReference type="PANTHER" id="PTHR42736:SF1">
    <property type="entry name" value="PROTEIN-GLUTAMINE GAMMA-GLUTAMYLTRANSFERASE"/>
    <property type="match status" value="1"/>
</dbReference>
<gene>
    <name evidence="3" type="ORF">HUK68_05870</name>
</gene>
<feature type="transmembrane region" description="Helical" evidence="1">
    <location>
        <begin position="112"/>
        <end position="128"/>
    </location>
</feature>
<sequence length="678" mass="74967">MTLRARLDAMPRDMRDTLFVLAVVAWVIAPHASHLPWWTLGLALCLLAWRGLLAWRARPLPGRWVMGALLLLAVGATWLTHRSLVGRDPGVTLIVLLLALKTLELRARRDALVVFFLAFFTLLSHFFYSQSLAIAAAQLIALVGLLTAVVNAHLPVGRPPLADSLRIAARLTLWGTPVMLVLFLLFPRMAPLWGMPGDELAGRSGLSPEMTVGEVARLALDDSVALRVRFDSPQGEPPPRSTLYFRGPVLSEFDGRQWRESWEGSLPAQLQVRGPAVPYEITLEPSRRRWLLTLDAAATAPELSGQRARMTPQLQWLAQRPITDVLRYRAQSHVDFQHGPLQRVPQLAVYTALPEGSDPRTLALATQMRADVGARPAALVEAALARLRTGGYRYTLEPGVVAANTADDFWFGSKQGFCEHIASAFVVLMRALDIPARIVTGFQGGERNPVDGYWTVRNSDAHAWAEVWLAGQGWVRVDPTTAVAPGRTSELQRLAAPRGAFGQAMDSVIAPGLVQQLRAAWEAVNNGWNQWVLNYTQSRQADLLRQLGLSSLGTPQWQTLAQWLAGLAALAALAVGAWLWRERHVPEGGWQRLRRQACTRLQQAGLELPTNAPPRTMADLARARWGGEAADIAAWLLRLEHQRYAPASSDHPAAQQLSRLRRDFKSLRWPRPAPTQAP</sequence>
<feature type="domain" description="Transglutaminase-like" evidence="2">
    <location>
        <begin position="410"/>
        <end position="481"/>
    </location>
</feature>
<feature type="transmembrane region" description="Helical" evidence="1">
    <location>
        <begin position="134"/>
        <end position="155"/>
    </location>
</feature>
<dbReference type="RefSeq" id="WP_175503352.1">
    <property type="nucleotide sequence ID" value="NZ_CP054840.1"/>
</dbReference>
<keyword evidence="1" id="KW-0472">Membrane</keyword>
<dbReference type="Gene3D" id="3.10.620.30">
    <property type="match status" value="1"/>
</dbReference>
<dbReference type="InterPro" id="IPR052901">
    <property type="entry name" value="Bact_TGase-like"/>
</dbReference>